<evidence type="ECO:0000313" key="3">
    <source>
        <dbReference type="EMBL" id="CUU41210.1"/>
    </source>
</evidence>
<keyword evidence="4" id="KW-1185">Reference proteome</keyword>
<feature type="compositionally biased region" description="Low complexity" evidence="1">
    <location>
        <begin position="157"/>
        <end position="168"/>
    </location>
</feature>
<name>A0A0H5B7L5_BLAVI</name>
<dbReference type="AlphaFoldDB" id="A0A0H5B7L5"/>
<evidence type="ECO:0000256" key="1">
    <source>
        <dbReference type="SAM" id="MobiDB-lite"/>
    </source>
</evidence>
<reference evidence="3" key="2">
    <citation type="submission" date="2015-11" db="EMBL/GenBank/DDBJ databases">
        <authorList>
            <person name="Zhang Y."/>
            <person name="Guo Z."/>
        </authorList>
    </citation>
    <scope>NUCLEOTIDE SEQUENCE</scope>
    <source>
        <strain evidence="3">1</strain>
    </source>
</reference>
<dbReference type="EMBL" id="LN907867">
    <property type="protein sequence ID" value="CUU41210.1"/>
    <property type="molecule type" value="Genomic_DNA"/>
</dbReference>
<dbReference type="STRING" id="1079.BVIR_753"/>
<dbReference type="RefSeq" id="WP_055036485.1">
    <property type="nucleotide sequence ID" value="NZ_AP014854.2"/>
</dbReference>
<sequence>MTREPESLMNIVQSLPIALLMVWAAFGVNPAAAQAQMEMQASCNQQEIASFQTELQKANADALAANKRRAPPEEQCKNFRRLLDTHSRWVKYVETNINWCFPPQAVTHFKAEHQKLSEIRTKICQARPVVGPTGPAQPAGKGIGSLGGPTGLGGGSSTPTNPSTQGSGVFSTLGGASR</sequence>
<gene>
    <name evidence="2" type="ORF">BV133_572</name>
    <name evidence="3" type="ORF">BVIRIDIS_01980</name>
</gene>
<organism evidence="3 4">
    <name type="scientific">Blastochloris viridis</name>
    <name type="common">Rhodopseudomonas viridis</name>
    <dbReference type="NCBI Taxonomy" id="1079"/>
    <lineage>
        <taxon>Bacteria</taxon>
        <taxon>Pseudomonadati</taxon>
        <taxon>Pseudomonadota</taxon>
        <taxon>Alphaproteobacteria</taxon>
        <taxon>Hyphomicrobiales</taxon>
        <taxon>Blastochloridaceae</taxon>
        <taxon>Blastochloris</taxon>
    </lineage>
</organism>
<reference evidence="2" key="1">
    <citation type="journal article" date="2015" name="Genome Announc.">
        <title>Complete Genome Sequence of the Bacteriochlorophyll b-Producing Photosynthetic Bacterium Blastochloris viridis.</title>
        <authorList>
            <person name="Tsukatani Y."/>
            <person name="Hirose Y."/>
            <person name="Harada J."/>
            <person name="Misawa N."/>
            <person name="Mori K."/>
            <person name="Inoue K."/>
            <person name="Tamiaki H."/>
        </authorList>
    </citation>
    <scope>NUCLEOTIDE SEQUENCE [LARGE SCALE GENOMIC DNA]</scope>
    <source>
        <strain evidence="2">DSM 133</strain>
    </source>
</reference>
<proteinExistence type="predicted"/>
<accession>A0A0H5B7L5</accession>
<evidence type="ECO:0000313" key="4">
    <source>
        <dbReference type="Proteomes" id="UP000065734"/>
    </source>
</evidence>
<reference evidence="4" key="3">
    <citation type="journal article" date="2016" name="Genome Announc.">
        <title>Revised genome sequence of the purple photosynthetic bacterium Blastochloris viridis.</title>
        <authorList>
            <person name="Liu L.N."/>
            <person name="Faulkner M."/>
            <person name="Liu X."/>
            <person name="Huang F."/>
            <person name="Darby A.C."/>
            <person name="Hall N."/>
        </authorList>
    </citation>
    <scope>NUCLEOTIDE SEQUENCE [LARGE SCALE GENOMIC DNA]</scope>
    <source>
        <strain evidence="4">ATCC 19567 / DSM 133 / F</strain>
    </source>
</reference>
<feature type="compositionally biased region" description="Gly residues" evidence="1">
    <location>
        <begin position="141"/>
        <end position="156"/>
    </location>
</feature>
<dbReference type="Proteomes" id="UP000065734">
    <property type="component" value="Chromosome I"/>
</dbReference>
<protein>
    <submittedName>
        <fullName evidence="3">Uncharacterized protein</fullName>
    </submittedName>
</protein>
<dbReference type="OrthoDB" id="8264791at2"/>
<feature type="region of interest" description="Disordered" evidence="1">
    <location>
        <begin position="129"/>
        <end position="178"/>
    </location>
</feature>
<dbReference type="KEGG" id="bvr:BVIR_753"/>
<evidence type="ECO:0000313" key="2">
    <source>
        <dbReference type="EMBL" id="BAR98165.1"/>
    </source>
</evidence>
<dbReference type="EMBL" id="AP014854">
    <property type="protein sequence ID" value="BAR98165.1"/>
    <property type="molecule type" value="Genomic_DNA"/>
</dbReference>